<dbReference type="InterPro" id="IPR052742">
    <property type="entry name" value="Mito_N-acetyltransferase"/>
</dbReference>
<feature type="domain" description="N-acetyltransferase" evidence="1">
    <location>
        <begin position="1"/>
        <end position="161"/>
    </location>
</feature>
<dbReference type="GO" id="GO:0016747">
    <property type="term" value="F:acyltransferase activity, transferring groups other than amino-acyl groups"/>
    <property type="evidence" value="ECO:0007669"/>
    <property type="project" value="InterPro"/>
</dbReference>
<accession>A0A520S6L3</accession>
<dbReference type="PROSITE" id="PS51186">
    <property type="entry name" value="GNAT"/>
    <property type="match status" value="1"/>
</dbReference>
<dbReference type="Gene3D" id="3.40.630.30">
    <property type="match status" value="1"/>
</dbReference>
<gene>
    <name evidence="2" type="ORF">EVA69_00920</name>
</gene>
<dbReference type="SUPFAM" id="SSF55729">
    <property type="entry name" value="Acyl-CoA N-acyltransferases (Nat)"/>
    <property type="match status" value="1"/>
</dbReference>
<proteinExistence type="predicted"/>
<sequence>MSIREATAADFDQIWPIFHEVASAGETYGYRTYTTRDQAFYLWMEYPRCTYVAEEDGQILGSYYIKTNNEGPGAHVCNCGYMVSSAARGRGLATSMCEYSQAAALKLGYLAMQFNFVASSNEGAVRLWKKLGFETVGRLPRAFKHPTKGYVDALVMYKWLGD</sequence>
<dbReference type="InterPro" id="IPR000182">
    <property type="entry name" value="GNAT_dom"/>
</dbReference>
<evidence type="ECO:0000313" key="3">
    <source>
        <dbReference type="Proteomes" id="UP000320404"/>
    </source>
</evidence>
<dbReference type="CDD" id="cd04301">
    <property type="entry name" value="NAT_SF"/>
    <property type="match status" value="1"/>
</dbReference>
<dbReference type="AlphaFoldDB" id="A0A520S6L3"/>
<dbReference type="EMBL" id="SHAH01000006">
    <property type="protein sequence ID" value="RZO78091.1"/>
    <property type="molecule type" value="Genomic_DNA"/>
</dbReference>
<dbReference type="PANTHER" id="PTHR43138">
    <property type="entry name" value="ACETYLTRANSFERASE, GNAT FAMILY"/>
    <property type="match status" value="1"/>
</dbReference>
<evidence type="ECO:0000259" key="1">
    <source>
        <dbReference type="PROSITE" id="PS51186"/>
    </source>
</evidence>
<organism evidence="2 3">
    <name type="scientific">OM182 bacterium</name>
    <dbReference type="NCBI Taxonomy" id="2510334"/>
    <lineage>
        <taxon>Bacteria</taxon>
        <taxon>Pseudomonadati</taxon>
        <taxon>Pseudomonadota</taxon>
        <taxon>Gammaproteobacteria</taxon>
        <taxon>OMG group</taxon>
        <taxon>OM182 clade</taxon>
    </lineage>
</organism>
<name>A0A520S6L3_9GAMM</name>
<keyword evidence="2" id="KW-0808">Transferase</keyword>
<dbReference type="InterPro" id="IPR016181">
    <property type="entry name" value="Acyl_CoA_acyltransferase"/>
</dbReference>
<dbReference type="PANTHER" id="PTHR43138:SF1">
    <property type="entry name" value="N-ACETYLTRANSFERASE ACA1"/>
    <property type="match status" value="1"/>
</dbReference>
<protein>
    <submittedName>
        <fullName evidence="2">N-acetyltransferase</fullName>
    </submittedName>
</protein>
<reference evidence="2 3" key="1">
    <citation type="submission" date="2019-02" db="EMBL/GenBank/DDBJ databases">
        <title>Prokaryotic population dynamics and viral predation in marine succession experiment using metagenomics: the confinement effect.</title>
        <authorList>
            <person name="Haro-Moreno J.M."/>
            <person name="Rodriguez-Valera F."/>
            <person name="Lopez-Perez M."/>
        </authorList>
    </citation>
    <scope>NUCLEOTIDE SEQUENCE [LARGE SCALE GENOMIC DNA]</scope>
    <source>
        <strain evidence="2">MED-G158</strain>
    </source>
</reference>
<dbReference type="Proteomes" id="UP000320404">
    <property type="component" value="Unassembled WGS sequence"/>
</dbReference>
<evidence type="ECO:0000313" key="2">
    <source>
        <dbReference type="EMBL" id="RZO78091.1"/>
    </source>
</evidence>
<comment type="caution">
    <text evidence="2">The sequence shown here is derived from an EMBL/GenBank/DDBJ whole genome shotgun (WGS) entry which is preliminary data.</text>
</comment>
<dbReference type="Pfam" id="PF00583">
    <property type="entry name" value="Acetyltransf_1"/>
    <property type="match status" value="1"/>
</dbReference>